<proteinExistence type="predicted"/>
<keyword evidence="7" id="KW-0406">Ion transport</keyword>
<dbReference type="GO" id="GO:0015297">
    <property type="term" value="F:antiporter activity"/>
    <property type="evidence" value="ECO:0007669"/>
    <property type="project" value="UniProtKB-KW"/>
</dbReference>
<evidence type="ECO:0000259" key="11">
    <source>
        <dbReference type="Pfam" id="PF00999"/>
    </source>
</evidence>
<evidence type="ECO:0000256" key="8">
    <source>
        <dbReference type="ARBA" id="ARBA00023136"/>
    </source>
</evidence>
<keyword evidence="13" id="KW-1185">Reference proteome</keyword>
<keyword evidence="6" id="KW-0915">Sodium</keyword>
<evidence type="ECO:0000256" key="4">
    <source>
        <dbReference type="ARBA" id="ARBA00022692"/>
    </source>
</evidence>
<evidence type="ECO:0000256" key="9">
    <source>
        <dbReference type="ARBA" id="ARBA00023201"/>
    </source>
</evidence>
<keyword evidence="8 10" id="KW-0472">Membrane</keyword>
<dbReference type="GO" id="GO:0016020">
    <property type="term" value="C:membrane"/>
    <property type="evidence" value="ECO:0007669"/>
    <property type="project" value="UniProtKB-SubCell"/>
</dbReference>
<keyword evidence="9" id="KW-0739">Sodium transport</keyword>
<accession>B8GKC4</accession>
<feature type="transmembrane region" description="Helical" evidence="10">
    <location>
        <begin position="267"/>
        <end position="286"/>
    </location>
</feature>
<evidence type="ECO:0000256" key="6">
    <source>
        <dbReference type="ARBA" id="ARBA00023053"/>
    </source>
</evidence>
<feature type="transmembrane region" description="Helical" evidence="10">
    <location>
        <begin position="84"/>
        <end position="105"/>
    </location>
</feature>
<feature type="transmembrane region" description="Helical" evidence="10">
    <location>
        <begin position="176"/>
        <end position="195"/>
    </location>
</feature>
<comment type="subcellular location">
    <subcellularLocation>
        <location evidence="1">Membrane</location>
        <topology evidence="1">Multi-pass membrane protein</topology>
    </subcellularLocation>
</comment>
<dbReference type="GO" id="GO:0006814">
    <property type="term" value="P:sodium ion transport"/>
    <property type="evidence" value="ECO:0007669"/>
    <property type="project" value="UniProtKB-KW"/>
</dbReference>
<keyword evidence="5 10" id="KW-1133">Transmembrane helix</keyword>
<dbReference type="Pfam" id="PF00999">
    <property type="entry name" value="Na_H_Exchanger"/>
    <property type="match status" value="1"/>
</dbReference>
<feature type="transmembrane region" description="Helical" evidence="10">
    <location>
        <begin position="293"/>
        <end position="317"/>
    </location>
</feature>
<dbReference type="KEGG" id="mpl:Mpal_0433"/>
<dbReference type="eggNOG" id="arCOG01953">
    <property type="taxonomic scope" value="Archaea"/>
</dbReference>
<feature type="transmembrane region" description="Helical" evidence="10">
    <location>
        <begin position="145"/>
        <end position="164"/>
    </location>
</feature>
<keyword evidence="4 10" id="KW-0812">Transmembrane</keyword>
<protein>
    <submittedName>
        <fullName evidence="12">Sodium/hydrogen exchanger</fullName>
    </submittedName>
</protein>
<reference evidence="12 13" key="1">
    <citation type="journal article" date="2015" name="Genome Announc.">
        <title>Complete Genome Sequence of Methanosphaerula palustris E1-9CT, a Hydrogenotrophic Methanogen Isolated from a Minerotrophic Fen Peatland.</title>
        <authorList>
            <person name="Cadillo-Quiroz H."/>
            <person name="Browne P."/>
            <person name="Kyrpides N."/>
            <person name="Woyke T."/>
            <person name="Goodwin L."/>
            <person name="Detter C."/>
            <person name="Yavitt J.B."/>
            <person name="Zinder S.H."/>
        </authorList>
    </citation>
    <scope>NUCLEOTIDE SEQUENCE [LARGE SCALE GENOMIC DNA]</scope>
    <source>
        <strain evidence="13">ATCC BAA-1556 / DSM 19958 / E1-9c</strain>
    </source>
</reference>
<dbReference type="InterPro" id="IPR038770">
    <property type="entry name" value="Na+/solute_symporter_sf"/>
</dbReference>
<dbReference type="OrthoDB" id="12029at2157"/>
<feature type="domain" description="Cation/H+ exchanger transmembrane" evidence="11">
    <location>
        <begin position="10"/>
        <end position="372"/>
    </location>
</feature>
<evidence type="ECO:0000256" key="10">
    <source>
        <dbReference type="SAM" id="Phobius"/>
    </source>
</evidence>
<feature type="transmembrane region" description="Helical" evidence="10">
    <location>
        <begin position="354"/>
        <end position="373"/>
    </location>
</feature>
<dbReference type="PANTHER" id="PTHR43562:SF3">
    <property type="entry name" value="SODIUM ION_PROTON EXCHANGER (EUROFUNG)"/>
    <property type="match status" value="1"/>
</dbReference>
<gene>
    <name evidence="12" type="ordered locus">Mpal_0433</name>
</gene>
<evidence type="ECO:0000256" key="3">
    <source>
        <dbReference type="ARBA" id="ARBA00022449"/>
    </source>
</evidence>
<dbReference type="InterPro" id="IPR006153">
    <property type="entry name" value="Cation/H_exchanger_TM"/>
</dbReference>
<dbReference type="EMBL" id="CP001338">
    <property type="protein sequence ID" value="ACL15807.1"/>
    <property type="molecule type" value="Genomic_DNA"/>
</dbReference>
<dbReference type="AlphaFoldDB" id="B8GKC4"/>
<keyword evidence="3" id="KW-0050">Antiport</keyword>
<sequence length="387" mass="40461">MDILLSILAILVLAKVLGELVERVGYPALIGEIAAGVILGPSLLNLVAHDDVIEALSTIGVILLLFVIGSQMNLKLFVSSTARMVVTAVTASLIPVCAGFLLGTLLHQPLILSFYLAIILSITSVGIVVPTLVSLNKFNTEIGTTIIGVAVLDDLIALTLYGILSSMSVGKGISTADLLISVGISLLFIIGMATAGRFVLRRVFTLSARASSHEVSYAISLILAIAAALLSHAAGLNYVIGAFLAGLILGDLIRIDRQLFDSLTDSAFGFFVTLFFASVGLVLEITPQNLSPLIIPILLTAIGAKILGGFLGSIWFFKDAKSALLVGIGLCPKGDLPLAISKYALLAGLISNELYTTTVLTVIATIIITPALLKRGFQSQVEPAPLG</sequence>
<evidence type="ECO:0000256" key="2">
    <source>
        <dbReference type="ARBA" id="ARBA00022448"/>
    </source>
</evidence>
<dbReference type="Gene3D" id="1.20.1530.20">
    <property type="match status" value="1"/>
</dbReference>
<evidence type="ECO:0000313" key="13">
    <source>
        <dbReference type="Proteomes" id="UP000002457"/>
    </source>
</evidence>
<dbReference type="HOGENOM" id="CLU_005126_7_1_2"/>
<name>B8GKC4_METPE</name>
<feature type="transmembrane region" description="Helical" evidence="10">
    <location>
        <begin position="28"/>
        <end position="48"/>
    </location>
</feature>
<feature type="transmembrane region" description="Helical" evidence="10">
    <location>
        <begin position="112"/>
        <end position="133"/>
    </location>
</feature>
<organism evidence="12 13">
    <name type="scientific">Methanosphaerula palustris (strain ATCC BAA-1556 / DSM 19958 / E1-9c)</name>
    <dbReference type="NCBI Taxonomy" id="521011"/>
    <lineage>
        <taxon>Archaea</taxon>
        <taxon>Methanobacteriati</taxon>
        <taxon>Methanobacteriota</taxon>
        <taxon>Stenosarchaea group</taxon>
        <taxon>Methanomicrobia</taxon>
        <taxon>Methanomicrobiales</taxon>
        <taxon>Methanoregulaceae</taxon>
        <taxon>Methanosphaerula</taxon>
    </lineage>
</organism>
<evidence type="ECO:0000256" key="5">
    <source>
        <dbReference type="ARBA" id="ARBA00022989"/>
    </source>
</evidence>
<dbReference type="GO" id="GO:1902600">
    <property type="term" value="P:proton transmembrane transport"/>
    <property type="evidence" value="ECO:0007669"/>
    <property type="project" value="InterPro"/>
</dbReference>
<dbReference type="PANTHER" id="PTHR43562">
    <property type="entry name" value="NAPA-TYPE SODIUM/HYDROGEN ANTIPORTER"/>
    <property type="match status" value="1"/>
</dbReference>
<feature type="transmembrane region" description="Helical" evidence="10">
    <location>
        <begin position="55"/>
        <end position="72"/>
    </location>
</feature>
<dbReference type="Proteomes" id="UP000002457">
    <property type="component" value="Chromosome"/>
</dbReference>
<dbReference type="STRING" id="521011.Mpal_0433"/>
<dbReference type="GeneID" id="7271459"/>
<evidence type="ECO:0000256" key="1">
    <source>
        <dbReference type="ARBA" id="ARBA00004141"/>
    </source>
</evidence>
<dbReference type="RefSeq" id="WP_012617126.1">
    <property type="nucleotide sequence ID" value="NC_011832.1"/>
</dbReference>
<feature type="transmembrane region" description="Helical" evidence="10">
    <location>
        <begin position="238"/>
        <end position="255"/>
    </location>
</feature>
<keyword evidence="2" id="KW-0813">Transport</keyword>
<evidence type="ECO:0000313" key="12">
    <source>
        <dbReference type="EMBL" id="ACL15807.1"/>
    </source>
</evidence>
<evidence type="ECO:0000256" key="7">
    <source>
        <dbReference type="ARBA" id="ARBA00023065"/>
    </source>
</evidence>